<protein>
    <recommendedName>
        <fullName evidence="3">Flagellar FliJ protein</fullName>
    </recommendedName>
</protein>
<dbReference type="InterPro" id="IPR012823">
    <property type="entry name" value="Flagell_FliJ"/>
</dbReference>
<evidence type="ECO:0000256" key="7">
    <source>
        <dbReference type="ARBA" id="ARBA00022795"/>
    </source>
</evidence>
<reference evidence="12 13" key="1">
    <citation type="submission" date="2021-12" db="EMBL/GenBank/DDBJ databases">
        <title>Genome seq of P8.</title>
        <authorList>
            <person name="Seo T."/>
        </authorList>
    </citation>
    <scope>NUCLEOTIDE SEQUENCE [LARGE SCALE GENOMIC DNA]</scope>
    <source>
        <strain evidence="12 13">P8</strain>
    </source>
</reference>
<keyword evidence="7" id="KW-1005">Bacterial flagellum biogenesis</keyword>
<dbReference type="Gene3D" id="1.10.287.1700">
    <property type="match status" value="1"/>
</dbReference>
<keyword evidence="6" id="KW-0145">Chemotaxis</keyword>
<keyword evidence="11" id="KW-0175">Coiled coil</keyword>
<dbReference type="InterPro" id="IPR052570">
    <property type="entry name" value="FliJ"/>
</dbReference>
<keyword evidence="10" id="KW-1006">Bacterial flagellum protein export</keyword>
<accession>A0ABS8XVE2</accession>
<evidence type="ECO:0000313" key="13">
    <source>
        <dbReference type="Proteomes" id="UP001200741"/>
    </source>
</evidence>
<evidence type="ECO:0000256" key="6">
    <source>
        <dbReference type="ARBA" id="ARBA00022500"/>
    </source>
</evidence>
<organism evidence="12 13">
    <name type="scientific">Pelomonas cellulosilytica</name>
    <dbReference type="NCBI Taxonomy" id="2906762"/>
    <lineage>
        <taxon>Bacteria</taxon>
        <taxon>Pseudomonadati</taxon>
        <taxon>Pseudomonadota</taxon>
        <taxon>Betaproteobacteria</taxon>
        <taxon>Burkholderiales</taxon>
        <taxon>Sphaerotilaceae</taxon>
        <taxon>Roseateles</taxon>
    </lineage>
</organism>
<dbReference type="PANTHER" id="PTHR38786:SF1">
    <property type="entry name" value="FLAGELLAR FLIJ PROTEIN"/>
    <property type="match status" value="1"/>
</dbReference>
<keyword evidence="5" id="KW-1003">Cell membrane</keyword>
<evidence type="ECO:0000313" key="12">
    <source>
        <dbReference type="EMBL" id="MCE4554862.1"/>
    </source>
</evidence>
<dbReference type="PANTHER" id="PTHR38786">
    <property type="entry name" value="FLAGELLAR FLIJ PROTEIN"/>
    <property type="match status" value="1"/>
</dbReference>
<dbReference type="Proteomes" id="UP001200741">
    <property type="component" value="Unassembled WGS sequence"/>
</dbReference>
<name>A0ABS8XVE2_9BURK</name>
<dbReference type="Pfam" id="PF02050">
    <property type="entry name" value="FliJ"/>
    <property type="match status" value="1"/>
</dbReference>
<evidence type="ECO:0000256" key="9">
    <source>
        <dbReference type="ARBA" id="ARBA00023136"/>
    </source>
</evidence>
<keyword evidence="12" id="KW-0282">Flagellum</keyword>
<evidence type="ECO:0000256" key="2">
    <source>
        <dbReference type="ARBA" id="ARBA00010004"/>
    </source>
</evidence>
<evidence type="ECO:0000256" key="8">
    <source>
        <dbReference type="ARBA" id="ARBA00022927"/>
    </source>
</evidence>
<keyword evidence="12" id="KW-0966">Cell projection</keyword>
<comment type="similarity">
    <text evidence="2">Belongs to the FliJ family.</text>
</comment>
<dbReference type="EMBL" id="JAJTWU010000003">
    <property type="protein sequence ID" value="MCE4554862.1"/>
    <property type="molecule type" value="Genomic_DNA"/>
</dbReference>
<keyword evidence="8" id="KW-0653">Protein transport</keyword>
<keyword evidence="13" id="KW-1185">Reference proteome</keyword>
<keyword evidence="9" id="KW-0472">Membrane</keyword>
<evidence type="ECO:0000256" key="5">
    <source>
        <dbReference type="ARBA" id="ARBA00022475"/>
    </source>
</evidence>
<evidence type="ECO:0000256" key="3">
    <source>
        <dbReference type="ARBA" id="ARBA00020392"/>
    </source>
</evidence>
<keyword evidence="12" id="KW-0969">Cilium</keyword>
<dbReference type="InterPro" id="IPR053716">
    <property type="entry name" value="Flag_assembly_chemotaxis_eff"/>
</dbReference>
<dbReference type="NCBIfam" id="TIGR02473">
    <property type="entry name" value="flagell_FliJ"/>
    <property type="match status" value="1"/>
</dbReference>
<keyword evidence="4" id="KW-0813">Transport</keyword>
<evidence type="ECO:0000256" key="4">
    <source>
        <dbReference type="ARBA" id="ARBA00022448"/>
    </source>
</evidence>
<comment type="caution">
    <text evidence="12">The sequence shown here is derived from an EMBL/GenBank/DDBJ whole genome shotgun (WGS) entry which is preliminary data.</text>
</comment>
<evidence type="ECO:0000256" key="10">
    <source>
        <dbReference type="ARBA" id="ARBA00023225"/>
    </source>
</evidence>
<comment type="subcellular location">
    <subcellularLocation>
        <location evidence="1">Cell membrane</location>
        <topology evidence="1">Peripheral membrane protein</topology>
        <orientation evidence="1">Cytoplasmic side</orientation>
    </subcellularLocation>
</comment>
<feature type="coiled-coil region" evidence="11">
    <location>
        <begin position="96"/>
        <end position="123"/>
    </location>
</feature>
<proteinExistence type="inferred from homology"/>
<evidence type="ECO:0000256" key="11">
    <source>
        <dbReference type="SAM" id="Coils"/>
    </source>
</evidence>
<sequence>MSASATDTLGLLLERAEGERDAAARALHAAGQQAQAARAQHGELAGYRQDYQQRWTQSFGQATTMEIVGCYRSFGQRLDQAVDAQGNVAQYADQRQVRAREALREAEMRVAALRQLIARRRAEATKADQRREQRAADEFAARAHLRRVAHL</sequence>
<gene>
    <name evidence="12" type="primary">fliJ</name>
    <name evidence="12" type="ORF">LXT13_10525</name>
</gene>
<evidence type="ECO:0000256" key="1">
    <source>
        <dbReference type="ARBA" id="ARBA00004413"/>
    </source>
</evidence>
<dbReference type="RefSeq" id="WP_233371869.1">
    <property type="nucleotide sequence ID" value="NZ_JAJTWU010000003.1"/>
</dbReference>